<dbReference type="PANTHER" id="PTHR46246">
    <property type="entry name" value="GUANOSINE-3',5'-BIS(DIPHOSPHATE) 3'-PYROPHOSPHOHYDROLASE MESH1"/>
    <property type="match status" value="1"/>
</dbReference>
<comment type="caution">
    <text evidence="2">The sequence shown here is derived from an EMBL/GenBank/DDBJ whole genome shotgun (WGS) entry which is preliminary data.</text>
</comment>
<dbReference type="Gene3D" id="1.10.3210.10">
    <property type="entry name" value="Hypothetical protein af1432"/>
    <property type="match status" value="1"/>
</dbReference>
<dbReference type="RefSeq" id="WP_203584802.1">
    <property type="nucleotide sequence ID" value="NZ_JACOPV010000009.1"/>
</dbReference>
<dbReference type="PANTHER" id="PTHR46246:SF1">
    <property type="entry name" value="GUANOSINE-3',5'-BIS(DIPHOSPHATE) 3'-PYROPHOSPHOHYDROLASE MESH1"/>
    <property type="match status" value="1"/>
</dbReference>
<dbReference type="InterPro" id="IPR052194">
    <property type="entry name" value="MESH1"/>
</dbReference>
<dbReference type="SUPFAM" id="SSF109604">
    <property type="entry name" value="HD-domain/PDEase-like"/>
    <property type="match status" value="1"/>
</dbReference>
<dbReference type="Proteomes" id="UP000745663">
    <property type="component" value="Unassembled WGS sequence"/>
</dbReference>
<evidence type="ECO:0000259" key="1">
    <source>
        <dbReference type="SMART" id="SM00471"/>
    </source>
</evidence>
<protein>
    <submittedName>
        <fullName evidence="2">HD domain-containing protein</fullName>
    </submittedName>
</protein>
<organism evidence="2 3">
    <name type="scientific">Pseudomonas arcuscaelestis</name>
    <dbReference type="NCBI Taxonomy" id="2710591"/>
    <lineage>
        <taxon>Bacteria</taxon>
        <taxon>Pseudomonadati</taxon>
        <taxon>Pseudomonadota</taxon>
        <taxon>Gammaproteobacteria</taxon>
        <taxon>Pseudomonadales</taxon>
        <taxon>Pseudomonadaceae</taxon>
        <taxon>Pseudomonas</taxon>
    </lineage>
</organism>
<gene>
    <name evidence="2" type="ORF">H8F21_15040</name>
</gene>
<dbReference type="SMART" id="SM00471">
    <property type="entry name" value="HDc"/>
    <property type="match status" value="1"/>
</dbReference>
<dbReference type="EMBL" id="JACOPV010000009">
    <property type="protein sequence ID" value="MBM5458880.1"/>
    <property type="molecule type" value="Genomic_DNA"/>
</dbReference>
<evidence type="ECO:0000313" key="3">
    <source>
        <dbReference type="Proteomes" id="UP000745663"/>
    </source>
</evidence>
<dbReference type="CDD" id="cd00077">
    <property type="entry name" value="HDc"/>
    <property type="match status" value="1"/>
</dbReference>
<dbReference type="Pfam" id="PF13328">
    <property type="entry name" value="HD_4"/>
    <property type="match status" value="1"/>
</dbReference>
<sequence length="177" mass="20029">MDSRLQIAQDLATEWHMGEVRKYTDGEPYIIHPIAVAQIVASVTDRWEEIAAAYLHDVLECAEDLRAGREEVILVRLGSEVLNLVLEVTNPSRPSDGPRDVRKAIDREHLAKASPAGQTLRLADAIHNFSNLEERNPRFALTYAQEKVLILPLTLQGSQQLHARLTEMLMPLTFRRD</sequence>
<accession>A0ABS2BZ30</accession>
<proteinExistence type="predicted"/>
<reference evidence="2 3" key="1">
    <citation type="submission" date="2020-08" db="EMBL/GenBank/DDBJ databases">
        <title>Description of novel Pseudomonas species.</title>
        <authorList>
            <person name="Duman M."/>
            <person name="Mulet M."/>
            <person name="Altun S."/>
            <person name="Saticioglu I.B."/>
            <person name="Lalucat J."/>
            <person name="Garcia-Valdes E."/>
        </authorList>
    </citation>
    <scope>NUCLEOTIDE SEQUENCE [LARGE SCALE GENOMIC DNA]</scope>
    <source>
        <strain evidence="2 3">P66</strain>
    </source>
</reference>
<evidence type="ECO:0000313" key="2">
    <source>
        <dbReference type="EMBL" id="MBM5458880.1"/>
    </source>
</evidence>
<keyword evidence="3" id="KW-1185">Reference proteome</keyword>
<feature type="domain" description="HD/PDEase" evidence="1">
    <location>
        <begin position="25"/>
        <end position="138"/>
    </location>
</feature>
<dbReference type="InterPro" id="IPR003607">
    <property type="entry name" value="HD/PDEase_dom"/>
</dbReference>
<name>A0ABS2BZ30_9PSED</name>